<organism evidence="1 2">
    <name type="scientific">Piloderma croceum (strain F 1598)</name>
    <dbReference type="NCBI Taxonomy" id="765440"/>
    <lineage>
        <taxon>Eukaryota</taxon>
        <taxon>Fungi</taxon>
        <taxon>Dikarya</taxon>
        <taxon>Basidiomycota</taxon>
        <taxon>Agaricomycotina</taxon>
        <taxon>Agaricomycetes</taxon>
        <taxon>Agaricomycetidae</taxon>
        <taxon>Atheliales</taxon>
        <taxon>Atheliaceae</taxon>
        <taxon>Piloderma</taxon>
    </lineage>
</organism>
<accession>A0A0C3EUI4</accession>
<dbReference type="InParanoid" id="A0A0C3EUI4"/>
<evidence type="ECO:0000313" key="1">
    <source>
        <dbReference type="EMBL" id="KIM71699.1"/>
    </source>
</evidence>
<dbReference type="Proteomes" id="UP000054166">
    <property type="component" value="Unassembled WGS sequence"/>
</dbReference>
<dbReference type="AlphaFoldDB" id="A0A0C3EUI4"/>
<evidence type="ECO:0000313" key="2">
    <source>
        <dbReference type="Proteomes" id="UP000054166"/>
    </source>
</evidence>
<proteinExistence type="predicted"/>
<reference evidence="2" key="2">
    <citation type="submission" date="2015-01" db="EMBL/GenBank/DDBJ databases">
        <title>Evolutionary Origins and Diversification of the Mycorrhizal Mutualists.</title>
        <authorList>
            <consortium name="DOE Joint Genome Institute"/>
            <consortium name="Mycorrhizal Genomics Consortium"/>
            <person name="Kohler A."/>
            <person name="Kuo A."/>
            <person name="Nagy L.G."/>
            <person name="Floudas D."/>
            <person name="Copeland A."/>
            <person name="Barry K.W."/>
            <person name="Cichocki N."/>
            <person name="Veneault-Fourrey C."/>
            <person name="LaButti K."/>
            <person name="Lindquist E.A."/>
            <person name="Lipzen A."/>
            <person name="Lundell T."/>
            <person name="Morin E."/>
            <person name="Murat C."/>
            <person name="Riley R."/>
            <person name="Ohm R."/>
            <person name="Sun H."/>
            <person name="Tunlid A."/>
            <person name="Henrissat B."/>
            <person name="Grigoriev I.V."/>
            <person name="Hibbett D.S."/>
            <person name="Martin F."/>
        </authorList>
    </citation>
    <scope>NUCLEOTIDE SEQUENCE [LARGE SCALE GENOMIC DNA]</scope>
    <source>
        <strain evidence="2">F 1598</strain>
    </source>
</reference>
<dbReference type="EMBL" id="KN833231">
    <property type="protein sequence ID" value="KIM71699.1"/>
    <property type="molecule type" value="Genomic_DNA"/>
</dbReference>
<name>A0A0C3EUI4_PILCF</name>
<sequence length="110" mass="13274">MSLVLAVYPSTVPIIYSCVRRTLPTSIYDYRLARRCRSMRTLSYYMVPFGNVGSNHIPLRGRWFCLDKNWIQFEFIYHYVYEVAREHIYSSFRRTPVQVAWRSHTRKSKI</sequence>
<keyword evidence="2" id="KW-1185">Reference proteome</keyword>
<reference evidence="1 2" key="1">
    <citation type="submission" date="2014-04" db="EMBL/GenBank/DDBJ databases">
        <authorList>
            <consortium name="DOE Joint Genome Institute"/>
            <person name="Kuo A."/>
            <person name="Tarkka M."/>
            <person name="Buscot F."/>
            <person name="Kohler A."/>
            <person name="Nagy L.G."/>
            <person name="Floudas D."/>
            <person name="Copeland A."/>
            <person name="Barry K.W."/>
            <person name="Cichocki N."/>
            <person name="Veneault-Fourrey C."/>
            <person name="LaButti K."/>
            <person name="Lindquist E.A."/>
            <person name="Lipzen A."/>
            <person name="Lundell T."/>
            <person name="Morin E."/>
            <person name="Murat C."/>
            <person name="Sun H."/>
            <person name="Tunlid A."/>
            <person name="Henrissat B."/>
            <person name="Grigoriev I.V."/>
            <person name="Hibbett D.S."/>
            <person name="Martin F."/>
            <person name="Nordberg H.P."/>
            <person name="Cantor M.N."/>
            <person name="Hua S.X."/>
        </authorList>
    </citation>
    <scope>NUCLEOTIDE SEQUENCE [LARGE SCALE GENOMIC DNA]</scope>
    <source>
        <strain evidence="1 2">F 1598</strain>
    </source>
</reference>
<dbReference type="HOGENOM" id="CLU_2172012_0_0_1"/>
<protein>
    <submittedName>
        <fullName evidence="1">Uncharacterized protein</fullName>
    </submittedName>
</protein>
<gene>
    <name evidence="1" type="ORF">PILCRDRAFT_750354</name>
</gene>